<accession>A0A517M987</accession>
<evidence type="ECO:0000256" key="1">
    <source>
        <dbReference type="SAM" id="MobiDB-lite"/>
    </source>
</evidence>
<dbReference type="KEGG" id="rml:FF011L_01740"/>
<keyword evidence="3" id="KW-1185">Reference proteome</keyword>
<dbReference type="EC" id="3.1.-.-" evidence="2"/>
<sequence length="2065" mass="226441">MIRTLVSFHIPKTGQVECRRVAPDGRQVQVHQAVRPLAMTPLQVVRAGRRVQAPRVVLPPVMARPQAVLAFHQAQAPRAVHPLATAPLQVVRAGRRVQALQVVHPLATAPLQVVRAGRRVQALQVVRRPVEARPQVVRRLATGSAPGRGSVHFPPEEDTCEMPPPGPLPISERPVRYFNGELQLAVTDLRAPGASGPWAQRRQYSNQLSGQTDIGLGYNWITEAWPYLLKGQDGEIAFARSTRNALWFDDVGSPGSPSFVGRFGAKSTLTHDCDNRRYVLSQPTGEVWFFKDFGDEPCSSSSAMSSSSSNSSLPMPGQLLGMTDAAGQQTEVVKYSDSGRIQTIQRQTIVDTETVTTEFEYDFDAMGQTTSVTYRRQVDDNGWVNVRRATYEYYDGSNANGSSGDLMRVRIQEPSGVTWANIQQSYYRYYKSGATSGFEHGLRYVVEPDGYAAMLANSLDPTAVSNAVLLQYSKYCFEYDSQHRVSREIVDRGAITIDFAYEQSLHADAFNNWSRKTTETRSDGRVQTVYTNYIGQALLSKVQSGSDQWLTASSYDSDGRLAQVASPSSIVSFDPSNADLGVTLRTNAGLIQLRSYYASTGGGGVEGYLESTSLKKGSGGTPVLQSELEYTQRSGGGATIYPVSKQSRFRDDAGTDPIATSFAFDWYTDKVQVSQLTATLPVVSTAQNGPGTATTQKQAFDEQGNETWSMDARGFITHTVYDPVLGSILQRIVDADTSLLSGVPSGWSTPSGGGKHLVYDYEIDSLGRTTQDLGPAHTIDLAGTATVVRRANWTVYKDSEHATWTASGYATGSGPAYTYTLINPVRIQQRDARGNTLQEIQVPRGSTSGRLQPTDTFSQPSFTRWTTWQYTDCCFVSSMRVYHSIPASGEGGGGTNYDETTYGYDSLKRRNLEISPGGTITSSVYDVRDNIIAKYVGTNDTGATASDPTGGGAAGNNMVQVSASVFDDGSDGGDNNLTSQIAYVDAVNTRTTSFLYDWRNRRVDTNGELDAFQRVVYDNLNQVIQSDRYDTSAAGNLVDRSETKYDNLGRVYRSIRYAVDPSTGALGNPLTSNSWFDAAGNQVKSMAGGSEQFTKQAFDSVGRIIQSYVGYGNDTTYADVLNVTGDVILTQTDMLYDDAGSVIQASTRQRYHNAPAAQTGALGSPSVTPNARIQYMASYPDAIGRLVATANCGTNGGASLTRSATIPASSDTILVSQQIYNSAAELRDSINPAGKITRINYDAAGRQTETVDNFVESPASSSSSGGCSASDDQNQTTQFAYTPDGLLKTLIAVNASTGNQVTQYTYGTTLADSQIASSQLLRAEIYPDSSGPTDQVGYTYNRLSQRTSLTDQNGSTRQFDYDLLGRQTQDRVTTLGAGVDGDVRRIQQTYDVRGNVSDITSYDNSTVGSGWIVNEVTRKFDGFGQVVKTFQSHSGAVNPVSTPSVGRSYTDGSGNLLRPTATIYPNGREVTLDYGSSGSIADKLNQVSSLADDDTTVLAAYDYLGLGTFVQQSSTEADLRYTLISPSLSNDPDTGDIYSGMDRFGRVKDVRWQDVSASGDLSRIEYGYDRASNRTWRENPSDPNRQHDWLYNYDGLDRLQSADRGELNAGHTAIDTLNLAQCWTLDPTGNWKAFRQDDNGNGTWDFNQTRTANAVNEITDISNTPTNIWATPAYDKNGNTTTNPRPDLGTNATMSATFDAWNRMTKLVDDATSDTLLENQFDGRNFRVVAKEYSSGALARTRGYYFTDAWQCVEEDVDVSSTPDRQYVWGMRYIDDLVERDRALSPASGVLGERLYYLADANWNTTAVVDASGAVKERYEYDPYGNLSYFEADFTARSVSTYGTRYTYTSREWTPAAGLYYIRNRWYDAMLGRFSSRDPIGYEGSPWNLHEYTGGNPPVRVDYLGEEYVWTGVAFATCRRTRLPSGLCDFNCYCPSGTSKSWPEEYRYYSRPCFDRRPNRPLCYTWVWRPDPLPIPVTPPDVDPVDSPDTLPYTLPPGCVPVPVIVPPTPTTLPVQPNPWLPLPAEPRPWIILPSIQYSFPRGGILPLIIPIWPSSIDGHGHQSA</sequence>
<keyword evidence="2" id="KW-0378">Hydrolase</keyword>
<dbReference type="EMBL" id="CP036262">
    <property type="protein sequence ID" value="QDS91444.1"/>
    <property type="molecule type" value="Genomic_DNA"/>
</dbReference>
<name>A0A517M987_9BACT</name>
<reference evidence="2 3" key="1">
    <citation type="submission" date="2019-02" db="EMBL/GenBank/DDBJ databases">
        <title>Deep-cultivation of Planctomycetes and their phenomic and genomic characterization uncovers novel biology.</title>
        <authorList>
            <person name="Wiegand S."/>
            <person name="Jogler M."/>
            <person name="Boedeker C."/>
            <person name="Pinto D."/>
            <person name="Vollmers J."/>
            <person name="Rivas-Marin E."/>
            <person name="Kohn T."/>
            <person name="Peeters S.H."/>
            <person name="Heuer A."/>
            <person name="Rast P."/>
            <person name="Oberbeckmann S."/>
            <person name="Bunk B."/>
            <person name="Jeske O."/>
            <person name="Meyerdierks A."/>
            <person name="Storesund J.E."/>
            <person name="Kallscheuer N."/>
            <person name="Luecker S."/>
            <person name="Lage O.M."/>
            <person name="Pohl T."/>
            <person name="Merkel B.J."/>
            <person name="Hornburger P."/>
            <person name="Mueller R.-W."/>
            <person name="Bruemmer F."/>
            <person name="Labrenz M."/>
            <person name="Spormann A.M."/>
            <person name="Op den Camp H."/>
            <person name="Overmann J."/>
            <person name="Amann R."/>
            <person name="Jetten M.S.M."/>
            <person name="Mascher T."/>
            <person name="Medema M.H."/>
            <person name="Devos D.P."/>
            <person name="Kaster A.-K."/>
            <person name="Ovreas L."/>
            <person name="Rohde M."/>
            <person name="Galperin M.Y."/>
            <person name="Jogler C."/>
        </authorList>
    </citation>
    <scope>NUCLEOTIDE SEQUENCE [LARGE SCALE GENOMIC DNA]</scope>
    <source>
        <strain evidence="2 3">FF011L</strain>
    </source>
</reference>
<feature type="region of interest" description="Disordered" evidence="1">
    <location>
        <begin position="143"/>
        <end position="165"/>
    </location>
</feature>
<proteinExistence type="predicted"/>
<organism evidence="2 3">
    <name type="scientific">Roseimaritima multifibrata</name>
    <dbReference type="NCBI Taxonomy" id="1930274"/>
    <lineage>
        <taxon>Bacteria</taxon>
        <taxon>Pseudomonadati</taxon>
        <taxon>Planctomycetota</taxon>
        <taxon>Planctomycetia</taxon>
        <taxon>Pirellulales</taxon>
        <taxon>Pirellulaceae</taxon>
        <taxon>Roseimaritima</taxon>
    </lineage>
</organism>
<evidence type="ECO:0000313" key="2">
    <source>
        <dbReference type="EMBL" id="QDS91444.1"/>
    </source>
</evidence>
<feature type="compositionally biased region" description="Low complexity" evidence="1">
    <location>
        <begin position="1257"/>
        <end position="1270"/>
    </location>
</feature>
<dbReference type="Proteomes" id="UP000320672">
    <property type="component" value="Chromosome"/>
</dbReference>
<dbReference type="InterPro" id="IPR050708">
    <property type="entry name" value="T6SS_VgrG/RHS"/>
</dbReference>
<dbReference type="NCBIfam" id="TIGR03696">
    <property type="entry name" value="Rhs_assc_core"/>
    <property type="match status" value="1"/>
</dbReference>
<protein>
    <submittedName>
        <fullName evidence="2">tRNA nuclease WapA</fullName>
        <ecNumber evidence="2">3.1.-.-</ecNumber>
    </submittedName>
</protein>
<dbReference type="PANTHER" id="PTHR32305">
    <property type="match status" value="1"/>
</dbReference>
<feature type="region of interest" description="Disordered" evidence="1">
    <location>
        <begin position="1255"/>
        <end position="1275"/>
    </location>
</feature>
<dbReference type="Gene3D" id="2.180.10.10">
    <property type="entry name" value="RHS repeat-associated core"/>
    <property type="match status" value="3"/>
</dbReference>
<evidence type="ECO:0000313" key="3">
    <source>
        <dbReference type="Proteomes" id="UP000320672"/>
    </source>
</evidence>
<dbReference type="InterPro" id="IPR022385">
    <property type="entry name" value="Rhs_assc_core"/>
</dbReference>
<gene>
    <name evidence="2" type="primary">wapA_1</name>
    <name evidence="2" type="ORF">FF011L_01740</name>
</gene>
<dbReference type="GO" id="GO:0016787">
    <property type="term" value="F:hydrolase activity"/>
    <property type="evidence" value="ECO:0007669"/>
    <property type="project" value="UniProtKB-KW"/>
</dbReference>
<dbReference type="PANTHER" id="PTHR32305:SF15">
    <property type="entry name" value="PROTEIN RHSA-RELATED"/>
    <property type="match status" value="1"/>
</dbReference>